<dbReference type="Pfam" id="PF00350">
    <property type="entry name" value="Dynamin_N"/>
    <property type="match status" value="1"/>
</dbReference>
<keyword evidence="2" id="KW-0547">Nucleotide-binding</keyword>
<keyword evidence="9" id="KW-1185">Reference proteome</keyword>
<evidence type="ECO:0000313" key="8">
    <source>
        <dbReference type="EMBL" id="TBL79676.1"/>
    </source>
</evidence>
<organism evidence="8 9">
    <name type="scientific">Paenibacillus thalictri</name>
    <dbReference type="NCBI Taxonomy" id="2527873"/>
    <lineage>
        <taxon>Bacteria</taxon>
        <taxon>Bacillati</taxon>
        <taxon>Bacillota</taxon>
        <taxon>Bacilli</taxon>
        <taxon>Bacillales</taxon>
        <taxon>Paenibacillaceae</taxon>
        <taxon>Paenibacillus</taxon>
    </lineage>
</organism>
<dbReference type="PANTHER" id="PTHR10465">
    <property type="entry name" value="TRANSMEMBRANE GTPASE FZO1"/>
    <property type="match status" value="1"/>
</dbReference>
<keyword evidence="3" id="KW-0378">Hydrolase</keyword>
<evidence type="ECO:0000256" key="1">
    <source>
        <dbReference type="ARBA" id="ARBA00004370"/>
    </source>
</evidence>
<keyword evidence="4" id="KW-0342">GTP-binding</keyword>
<gene>
    <name evidence="8" type="ORF">EYB31_08675</name>
</gene>
<evidence type="ECO:0000256" key="6">
    <source>
        <dbReference type="SAM" id="Coils"/>
    </source>
</evidence>
<reference evidence="8 9" key="1">
    <citation type="submission" date="2019-02" db="EMBL/GenBank/DDBJ databases">
        <title>Paenibacillus sp. nov., isolated from surface-sterilized tissue of Thalictrum simplex L.</title>
        <authorList>
            <person name="Tuo L."/>
        </authorList>
    </citation>
    <scope>NUCLEOTIDE SEQUENCE [LARGE SCALE GENOMIC DNA]</scope>
    <source>
        <strain evidence="8 9">N2SHLJ1</strain>
    </source>
</reference>
<dbReference type="Proteomes" id="UP000293142">
    <property type="component" value="Unassembled WGS sequence"/>
</dbReference>
<dbReference type="Gene3D" id="3.40.50.300">
    <property type="entry name" value="P-loop containing nucleotide triphosphate hydrolases"/>
    <property type="match status" value="1"/>
</dbReference>
<dbReference type="AlphaFoldDB" id="A0A4Q9DTK9"/>
<evidence type="ECO:0000256" key="3">
    <source>
        <dbReference type="ARBA" id="ARBA00022801"/>
    </source>
</evidence>
<dbReference type="InterPro" id="IPR027417">
    <property type="entry name" value="P-loop_NTPase"/>
</dbReference>
<dbReference type="InterPro" id="IPR045063">
    <property type="entry name" value="Dynamin_N"/>
</dbReference>
<comment type="caution">
    <text evidence="8">The sequence shown here is derived from an EMBL/GenBank/DDBJ whole genome shotgun (WGS) entry which is preliminary data.</text>
</comment>
<evidence type="ECO:0000256" key="5">
    <source>
        <dbReference type="ARBA" id="ARBA00023136"/>
    </source>
</evidence>
<feature type="domain" description="Dynamin N-terminal" evidence="7">
    <location>
        <begin position="55"/>
        <end position="214"/>
    </location>
</feature>
<evidence type="ECO:0000259" key="7">
    <source>
        <dbReference type="Pfam" id="PF00350"/>
    </source>
</evidence>
<dbReference type="SUPFAM" id="SSF52540">
    <property type="entry name" value="P-loop containing nucleoside triphosphate hydrolases"/>
    <property type="match status" value="1"/>
</dbReference>
<dbReference type="GO" id="GO:0003924">
    <property type="term" value="F:GTPase activity"/>
    <property type="evidence" value="ECO:0007669"/>
    <property type="project" value="InterPro"/>
</dbReference>
<feature type="non-terminal residue" evidence="8">
    <location>
        <position position="562"/>
    </location>
</feature>
<protein>
    <recommendedName>
        <fullName evidence="7">Dynamin N-terminal domain-containing protein</fullName>
    </recommendedName>
</protein>
<accession>A0A4Q9DTK9</accession>
<proteinExistence type="predicted"/>
<keyword evidence="6" id="KW-0175">Coiled coil</keyword>
<dbReference type="GO" id="GO:0008053">
    <property type="term" value="P:mitochondrial fusion"/>
    <property type="evidence" value="ECO:0007669"/>
    <property type="project" value="TreeGrafter"/>
</dbReference>
<name>A0A4Q9DTK9_9BACL</name>
<dbReference type="GO" id="GO:0005525">
    <property type="term" value="F:GTP binding"/>
    <property type="evidence" value="ECO:0007669"/>
    <property type="project" value="UniProtKB-KW"/>
</dbReference>
<evidence type="ECO:0000256" key="4">
    <source>
        <dbReference type="ARBA" id="ARBA00023134"/>
    </source>
</evidence>
<dbReference type="GO" id="GO:0016020">
    <property type="term" value="C:membrane"/>
    <property type="evidence" value="ECO:0007669"/>
    <property type="project" value="UniProtKB-SubCell"/>
</dbReference>
<comment type="subcellular location">
    <subcellularLocation>
        <location evidence="1">Membrane</location>
    </subcellularLocation>
</comment>
<feature type="coiled-coil region" evidence="6">
    <location>
        <begin position="498"/>
        <end position="525"/>
    </location>
</feature>
<evidence type="ECO:0000256" key="2">
    <source>
        <dbReference type="ARBA" id="ARBA00022741"/>
    </source>
</evidence>
<dbReference type="CDD" id="cd09912">
    <property type="entry name" value="DLP_2"/>
    <property type="match status" value="1"/>
</dbReference>
<dbReference type="InterPro" id="IPR027094">
    <property type="entry name" value="Mitofusin_fam"/>
</dbReference>
<keyword evidence="5" id="KW-0472">Membrane</keyword>
<sequence length="562" mass="62430">MGEKSVNMNNVADRGTHLTTALEQLKTAFDAAGDAVNARKLKQLIDKSADERLYIAFCGHFSAGKSSMINKLCGHPLLPSSPIPTSANIVSITNGAAEARITRRLAETDAVQAGAQAIVESIPLEQLGEYARNGTEIEAVEIRYPIPLLEYAVLLDTPGIDSTDDAHHMATESALHLADVVFYVMDYNHVQSEINFAFTKQMKDRGKPLFLIVNMIDKHREQELSFDEYRDSALQAFRNWHIEPDGVLYTSVKREEHPNNEWNRLLWTLRQLIAHAPELSAFSVHQSAAHLVEEHAKLMAERQADVKAALRERLAEEGLDEVQSEFEKERAKLNELLALPEQLEAAMRKDALAVIENANIIPAPTRDLAHDYLQSRKPGFKVGFFSRASQTAAEIEKRLLALHRDFSEKVGTQIAWHVRDAVRKRWEENGFPADEAIAAADSIQVELTPQWLADQVSMAAGFTGEYTLNYSRDIAAEAKSLYRKRAYEAIEQLRLLAAERLAEGAASAEQRLAALEAQLGAVRELERLAREDAAYRERLLAALASAPLAPALPDAAAYRAAA</sequence>
<dbReference type="PANTHER" id="PTHR10465:SF0">
    <property type="entry name" value="SARCALUMENIN"/>
    <property type="match status" value="1"/>
</dbReference>
<evidence type="ECO:0000313" key="9">
    <source>
        <dbReference type="Proteomes" id="UP000293142"/>
    </source>
</evidence>
<dbReference type="EMBL" id="SIRE01000006">
    <property type="protein sequence ID" value="TBL79676.1"/>
    <property type="molecule type" value="Genomic_DNA"/>
</dbReference>